<proteinExistence type="predicted"/>
<sequence length="445" mass="50731">MPSSAFVTNISDPILVKVLIHLDELVISTDEPKYKLIQQAEAKLRTDSTLYDQANPNKRDALAGSFFPKILQVIRSDYSTLEAKNSSISLLNAILLHFDFDQIITFFDVDQLIEAMTKGNEELKLLAIGVVLRAKPADLIANTPILLTLFQLLREPETTLRLVTNIANCVVTLASDGELVRRRILSNEIVTQMKKMRDDLKVDTRLFDLVVELLPVIPDLPEELYLVSKNEFIKSDDILHDSVIVSFYSKLIDSISLMRDESIQEKLLQKLDEQVNYITKVYLDDTFKTELKLLFNIEPVIFLSKLSQLFHKKFEQLNTRLNIVDHAIAKYQVDESSWFLLSNVNPDFLKSKKEFIQNLPLNEKYISIYANLISNKELFTEKLALDPKQALKLTVDSFLELMAPLTLKDYGVAKLVDSWPELLTRLLDDIKGVFGKTKSSPSTCS</sequence>
<evidence type="ECO:0000313" key="2">
    <source>
        <dbReference type="Proteomes" id="UP001165064"/>
    </source>
</evidence>
<dbReference type="Proteomes" id="UP001165064">
    <property type="component" value="Unassembled WGS sequence"/>
</dbReference>
<accession>A0ACB5T8I1</accession>
<organism evidence="1 2">
    <name type="scientific">Ambrosiozyma monospora</name>
    <name type="common">Yeast</name>
    <name type="synonym">Endomycopsis monosporus</name>
    <dbReference type="NCBI Taxonomy" id="43982"/>
    <lineage>
        <taxon>Eukaryota</taxon>
        <taxon>Fungi</taxon>
        <taxon>Dikarya</taxon>
        <taxon>Ascomycota</taxon>
        <taxon>Saccharomycotina</taxon>
        <taxon>Pichiomycetes</taxon>
        <taxon>Pichiales</taxon>
        <taxon>Pichiaceae</taxon>
        <taxon>Ambrosiozyma</taxon>
    </lineage>
</organism>
<gene>
    <name evidence="1" type="ORF">Amon02_000631500</name>
</gene>
<keyword evidence="2" id="KW-1185">Reference proteome</keyword>
<protein>
    <submittedName>
        <fullName evidence="1">Unnamed protein product</fullName>
    </submittedName>
</protein>
<dbReference type="EMBL" id="BSXS01004896">
    <property type="protein sequence ID" value="GME83659.1"/>
    <property type="molecule type" value="Genomic_DNA"/>
</dbReference>
<evidence type="ECO:0000313" key="1">
    <source>
        <dbReference type="EMBL" id="GME83659.1"/>
    </source>
</evidence>
<comment type="caution">
    <text evidence="1">The sequence shown here is derived from an EMBL/GenBank/DDBJ whole genome shotgun (WGS) entry which is preliminary data.</text>
</comment>
<name>A0ACB5T8I1_AMBMO</name>
<reference evidence="1" key="1">
    <citation type="submission" date="2023-04" db="EMBL/GenBank/DDBJ databases">
        <title>Ambrosiozyma monospora NBRC 10751.</title>
        <authorList>
            <person name="Ichikawa N."/>
            <person name="Sato H."/>
            <person name="Tonouchi N."/>
        </authorList>
    </citation>
    <scope>NUCLEOTIDE SEQUENCE</scope>
    <source>
        <strain evidence="1">NBRC 10751</strain>
    </source>
</reference>